<dbReference type="Proteomes" id="UP000054516">
    <property type="component" value="Unassembled WGS sequence"/>
</dbReference>
<dbReference type="AlphaFoldDB" id="A0A1S8A6I9"/>
<protein>
    <submittedName>
        <fullName evidence="2">Uncharacterized protein</fullName>
    </submittedName>
</protein>
<evidence type="ECO:0000313" key="2">
    <source>
        <dbReference type="EMBL" id="GAW25707.1"/>
    </source>
</evidence>
<feature type="compositionally biased region" description="Basic residues" evidence="1">
    <location>
        <begin position="143"/>
        <end position="161"/>
    </location>
</feature>
<accession>A0A1S8A6I9</accession>
<sequence>MAEAGPSGGPGLEDHSSRPRSDRGNPRGPNPQGVLGRRERLFRFLERRRQMHRPSRPRQAQGPFRPPADRPPANQSPANQSPANQPPANQPPANQPSANQSPQLHIPDVRMDGSAAEQEMHWADRVRDWTADVAAWADEMRRERRQRRERRRRESRRRERRQRSGAERPPE</sequence>
<reference evidence="2" key="1">
    <citation type="submission" date="2016-03" db="EMBL/GenBank/DDBJ databases">
        <title>Draft genome sequence of Rosellinia necatrix.</title>
        <authorList>
            <person name="Kanematsu S."/>
        </authorList>
    </citation>
    <scope>NUCLEOTIDE SEQUENCE [LARGE SCALE GENOMIC DNA]</scope>
    <source>
        <strain evidence="2">W97</strain>
    </source>
</reference>
<name>A0A1S8A6I9_ROSNE</name>
<proteinExistence type="predicted"/>
<feature type="compositionally biased region" description="Basic and acidic residues" evidence="1">
    <location>
        <begin position="36"/>
        <end position="48"/>
    </location>
</feature>
<keyword evidence="3" id="KW-1185">Reference proteome</keyword>
<gene>
    <name evidence="2" type="ORF">SAMD00023353_1101680</name>
</gene>
<organism evidence="2">
    <name type="scientific">Rosellinia necatrix</name>
    <name type="common">White root-rot fungus</name>
    <dbReference type="NCBI Taxonomy" id="77044"/>
    <lineage>
        <taxon>Eukaryota</taxon>
        <taxon>Fungi</taxon>
        <taxon>Dikarya</taxon>
        <taxon>Ascomycota</taxon>
        <taxon>Pezizomycotina</taxon>
        <taxon>Sordariomycetes</taxon>
        <taxon>Xylariomycetidae</taxon>
        <taxon>Xylariales</taxon>
        <taxon>Xylariaceae</taxon>
        <taxon>Rosellinia</taxon>
    </lineage>
</organism>
<feature type="compositionally biased region" description="Basic and acidic residues" evidence="1">
    <location>
        <begin position="162"/>
        <end position="171"/>
    </location>
</feature>
<feature type="compositionally biased region" description="Pro residues" evidence="1">
    <location>
        <begin position="84"/>
        <end position="94"/>
    </location>
</feature>
<feature type="compositionally biased region" description="Gly residues" evidence="1">
    <location>
        <begin position="1"/>
        <end position="11"/>
    </location>
</feature>
<dbReference type="EMBL" id="DF977456">
    <property type="protein sequence ID" value="GAW25707.1"/>
    <property type="molecule type" value="Genomic_DNA"/>
</dbReference>
<evidence type="ECO:0000256" key="1">
    <source>
        <dbReference type="SAM" id="MobiDB-lite"/>
    </source>
</evidence>
<feature type="compositionally biased region" description="Basic and acidic residues" evidence="1">
    <location>
        <begin position="12"/>
        <end position="25"/>
    </location>
</feature>
<evidence type="ECO:0000313" key="3">
    <source>
        <dbReference type="Proteomes" id="UP000054516"/>
    </source>
</evidence>
<feature type="compositionally biased region" description="Low complexity" evidence="1">
    <location>
        <begin position="71"/>
        <end position="83"/>
    </location>
</feature>
<feature type="region of interest" description="Disordered" evidence="1">
    <location>
        <begin position="1"/>
        <end position="118"/>
    </location>
</feature>
<feature type="region of interest" description="Disordered" evidence="1">
    <location>
        <begin position="136"/>
        <end position="171"/>
    </location>
</feature>